<protein>
    <submittedName>
        <fullName evidence="3">Uncharacterized protein</fullName>
    </submittedName>
</protein>
<reference evidence="3 4" key="1">
    <citation type="submission" date="2016-04" db="EMBL/GenBank/DDBJ databases">
        <title>The genome of Intoshia linei affirms orthonectids as highly simplified spiralians.</title>
        <authorList>
            <person name="Mikhailov K.V."/>
            <person name="Slusarev G.S."/>
            <person name="Nikitin M.A."/>
            <person name="Logacheva M.D."/>
            <person name="Penin A."/>
            <person name="Aleoshin V."/>
            <person name="Panchin Y.V."/>
        </authorList>
    </citation>
    <scope>NUCLEOTIDE SEQUENCE [LARGE SCALE GENOMIC DNA]</scope>
    <source>
        <strain evidence="3">Intl2013</strain>
        <tissue evidence="3">Whole animal</tissue>
    </source>
</reference>
<name>A0A177AVQ8_9BILA</name>
<dbReference type="AlphaFoldDB" id="A0A177AVQ8"/>
<feature type="transmembrane region" description="Helical" evidence="2">
    <location>
        <begin position="70"/>
        <end position="88"/>
    </location>
</feature>
<feature type="transmembrane region" description="Helical" evidence="2">
    <location>
        <begin position="295"/>
        <end position="316"/>
    </location>
</feature>
<dbReference type="GO" id="GO:0015204">
    <property type="term" value="F:urea transmembrane transporter activity"/>
    <property type="evidence" value="ECO:0007669"/>
    <property type="project" value="InterPro"/>
</dbReference>
<organism evidence="3 4">
    <name type="scientific">Intoshia linei</name>
    <dbReference type="NCBI Taxonomy" id="1819745"/>
    <lineage>
        <taxon>Eukaryota</taxon>
        <taxon>Metazoa</taxon>
        <taxon>Spiralia</taxon>
        <taxon>Lophotrochozoa</taxon>
        <taxon>Mesozoa</taxon>
        <taxon>Orthonectida</taxon>
        <taxon>Rhopaluridae</taxon>
        <taxon>Intoshia</taxon>
    </lineage>
</organism>
<proteinExistence type="predicted"/>
<feature type="transmembrane region" description="Helical" evidence="2">
    <location>
        <begin position="220"/>
        <end position="244"/>
    </location>
</feature>
<dbReference type="PANTHER" id="PTHR46154:SF4">
    <property type="entry name" value="UREA ACTIVE TRANSPORTER"/>
    <property type="match status" value="1"/>
</dbReference>
<dbReference type="GO" id="GO:0005886">
    <property type="term" value="C:plasma membrane"/>
    <property type="evidence" value="ECO:0007669"/>
    <property type="project" value="TreeGrafter"/>
</dbReference>
<keyword evidence="2" id="KW-0812">Transmembrane</keyword>
<accession>A0A177AVQ8</accession>
<dbReference type="EMBL" id="LWCA01001262">
    <property type="protein sequence ID" value="OAF65501.1"/>
    <property type="molecule type" value="Genomic_DNA"/>
</dbReference>
<gene>
    <name evidence="3" type="ORF">A3Q56_06771</name>
</gene>
<dbReference type="Proteomes" id="UP000078046">
    <property type="component" value="Unassembled WGS sequence"/>
</dbReference>
<feature type="transmembrane region" description="Helical" evidence="2">
    <location>
        <begin position="439"/>
        <end position="472"/>
    </location>
</feature>
<dbReference type="OrthoDB" id="6132759at2759"/>
<evidence type="ECO:0000313" key="4">
    <source>
        <dbReference type="Proteomes" id="UP000078046"/>
    </source>
</evidence>
<dbReference type="Gene3D" id="1.20.1730.10">
    <property type="entry name" value="Sodium/glucose cotransporter"/>
    <property type="match status" value="1"/>
</dbReference>
<comment type="caution">
    <text evidence="3">The sequence shown here is derived from an EMBL/GenBank/DDBJ whole genome shotgun (WGS) entry which is preliminary data.</text>
</comment>
<dbReference type="InterPro" id="IPR031155">
    <property type="entry name" value="DUR"/>
</dbReference>
<dbReference type="PANTHER" id="PTHR46154">
    <property type="match status" value="1"/>
</dbReference>
<evidence type="ECO:0000256" key="2">
    <source>
        <dbReference type="SAM" id="Phobius"/>
    </source>
</evidence>
<dbReference type="InterPro" id="IPR038377">
    <property type="entry name" value="Na/Glc_symporter_sf"/>
</dbReference>
<keyword evidence="2" id="KW-0472">Membrane</keyword>
<evidence type="ECO:0000313" key="3">
    <source>
        <dbReference type="EMBL" id="OAF65501.1"/>
    </source>
</evidence>
<evidence type="ECO:0000256" key="1">
    <source>
        <dbReference type="ARBA" id="ARBA00022448"/>
    </source>
</evidence>
<keyword evidence="2" id="KW-1133">Transmembrane helix</keyword>
<feature type="transmembrane region" description="Helical" evidence="2">
    <location>
        <begin position="403"/>
        <end position="427"/>
    </location>
</feature>
<keyword evidence="1" id="KW-0813">Transport</keyword>
<feature type="transmembrane region" description="Helical" evidence="2">
    <location>
        <begin position="21"/>
        <end position="42"/>
    </location>
</feature>
<feature type="transmembrane region" description="Helical" evidence="2">
    <location>
        <begin position="192"/>
        <end position="213"/>
    </location>
</feature>
<sequence length="559" mass="64242">MWLNVISTSPTKMSWSFLIAGFGYISILSSITFTLGLTYWSYSLIHQNFIEFANRQGNIVTLIADLLYKVWGQLLVVIVIIMTSFVTLSSQILSIASIVIYDIYIPFIAPCETYWCEPIESNLNLMRCMSTDSCINTVTDNGTDESQEKKLLNEYNKRCMLVKHVVILGSGIILLIFMVVHNMLDNIIEKMWIYKVGAILFSGVLMPLIFSLIWDGCSGIAFVISSITSSISSITVWICLSFIFSKVEQNSLLNNQFENLPYDNIFEKNKTIFTQHQFILLENKFFIYTNANEPILFSLLLSILLGSILCIFISLIHNKCKQSKKKVKNMTLFDLKNYQDVREPPLHYYQKVSLSDALERLRWKFYKMEKLKSVNFKSIAKIQVHIKNSYTLPNDCCTNYVEYMSVCVTITAIILLVVVFPIIAFFLQPYGVTLVAFKLIVSAIMVVVFLSCLMFIFFPLIGIVYNVVIACIHCCIPKKKISKSQLNCSKNYRSVDCQLGHQTNSSNFDEFQSLNLPEKKESHVKPIGMFYLLIYHYFFDTLRCSLLYFGELGKVYLRV</sequence>
<keyword evidence="4" id="KW-1185">Reference proteome</keyword>
<feature type="transmembrane region" description="Helical" evidence="2">
    <location>
        <begin position="160"/>
        <end position="180"/>
    </location>
</feature>